<feature type="domain" description="Lactate racemase C-terminal" evidence="2">
    <location>
        <begin position="269"/>
        <end position="410"/>
    </location>
</feature>
<dbReference type="Proteomes" id="UP000199476">
    <property type="component" value="Unassembled WGS sequence"/>
</dbReference>
<dbReference type="PANTHER" id="PTHR33171:SF17">
    <property type="entry name" value="LARA-LIKE N-TERMINAL DOMAIN-CONTAINING PROTEIN"/>
    <property type="match status" value="1"/>
</dbReference>
<dbReference type="InterPro" id="IPR018657">
    <property type="entry name" value="LarA-like_N"/>
</dbReference>
<dbReference type="InterPro" id="IPR029063">
    <property type="entry name" value="SAM-dependent_MTases_sf"/>
</dbReference>
<dbReference type="InterPro" id="IPR047926">
    <property type="entry name" value="Ni_dep_LarA"/>
</dbReference>
<sequence>MKFEIGYGRESLSFNLDSHNLAGELTPKKFDVSLTEKQEIEQALAGPVDSDKLSEIVSPGEEVVIITSDITRPLPSYKILPTVLRELDRGGVKDEDIQIVFATGIHRGHSQNEQQELVGKNIYERVECIDKDEDGCVNIGETEAGTPVDIFEPVVRADRVICLGNVEYHYFAGYSGGAKAVMPGVSTADAIENNHSMMVSEKSASGRMEDNPVREDIEEIKDFLHIDFIVNVVLDEEKRIVKAAAGDPVNAHRVCCDYLDRHYRIKISDPADTVVVSPGGHPKDLNLYQAQKALDNASRAVKEGGTIILAASCSEGLGEETFANWMEESDSPEEIIEKIQQDFQLGGHKAAAIAMVLERCEVILVSDMGDDYTESIFFTAAESISEALEMAYKKAEAEESEVLIMPSGGSTLPVIDGEED</sequence>
<evidence type="ECO:0000259" key="2">
    <source>
        <dbReference type="Pfam" id="PF21113"/>
    </source>
</evidence>
<evidence type="ECO:0000313" key="3">
    <source>
        <dbReference type="EMBL" id="SDL72172.1"/>
    </source>
</evidence>
<name>A0A1G9MD23_9FIRM</name>
<dbReference type="STRING" id="321763.SAMN04488692_10832"/>
<dbReference type="InterPro" id="IPR048520">
    <property type="entry name" value="LarA_C"/>
</dbReference>
<protein>
    <submittedName>
        <fullName evidence="3">Nickel-dependent lactate racemase</fullName>
    </submittedName>
</protein>
<gene>
    <name evidence="3" type="ORF">SAMN04488692_10832</name>
</gene>
<dbReference type="Gene3D" id="3.40.50.11440">
    <property type="match status" value="1"/>
</dbReference>
<dbReference type="Pfam" id="PF09861">
    <property type="entry name" value="Lar_N"/>
    <property type="match status" value="1"/>
</dbReference>
<dbReference type="AlphaFoldDB" id="A0A1G9MD23"/>
<evidence type="ECO:0000313" key="4">
    <source>
        <dbReference type="Proteomes" id="UP000199476"/>
    </source>
</evidence>
<organism evidence="3 4">
    <name type="scientific">Halarsenatibacter silvermanii</name>
    <dbReference type="NCBI Taxonomy" id="321763"/>
    <lineage>
        <taxon>Bacteria</taxon>
        <taxon>Bacillati</taxon>
        <taxon>Bacillota</taxon>
        <taxon>Clostridia</taxon>
        <taxon>Halanaerobiales</taxon>
        <taxon>Halarsenatibacteraceae</taxon>
        <taxon>Halarsenatibacter</taxon>
    </lineage>
</organism>
<dbReference type="InterPro" id="IPR043166">
    <property type="entry name" value="LarA-like_C"/>
</dbReference>
<accession>A0A1G9MD23</accession>
<keyword evidence="4" id="KW-1185">Reference proteome</keyword>
<dbReference type="EMBL" id="FNGO01000008">
    <property type="protein sequence ID" value="SDL72172.1"/>
    <property type="molecule type" value="Genomic_DNA"/>
</dbReference>
<dbReference type="NCBIfam" id="NF033504">
    <property type="entry name" value="Ni_dep_LarA"/>
    <property type="match status" value="1"/>
</dbReference>
<dbReference type="OrthoDB" id="9770545at2"/>
<reference evidence="3 4" key="1">
    <citation type="submission" date="2016-10" db="EMBL/GenBank/DDBJ databases">
        <authorList>
            <person name="de Groot N.N."/>
        </authorList>
    </citation>
    <scope>NUCLEOTIDE SEQUENCE [LARGE SCALE GENOMIC DNA]</scope>
    <source>
        <strain evidence="3 4">SLAS-1</strain>
    </source>
</reference>
<dbReference type="Pfam" id="PF21113">
    <property type="entry name" value="LarA_C"/>
    <property type="match status" value="1"/>
</dbReference>
<feature type="domain" description="LarA-like N-terminal" evidence="1">
    <location>
        <begin position="7"/>
        <end position="205"/>
    </location>
</feature>
<dbReference type="Gene3D" id="3.90.226.30">
    <property type="match status" value="1"/>
</dbReference>
<dbReference type="SUPFAM" id="SSF53335">
    <property type="entry name" value="S-adenosyl-L-methionine-dependent methyltransferases"/>
    <property type="match status" value="1"/>
</dbReference>
<dbReference type="InterPro" id="IPR048068">
    <property type="entry name" value="LarA-like"/>
</dbReference>
<dbReference type="GO" id="GO:0050043">
    <property type="term" value="F:lactate racemase activity"/>
    <property type="evidence" value="ECO:0007669"/>
    <property type="project" value="InterPro"/>
</dbReference>
<dbReference type="PANTHER" id="PTHR33171">
    <property type="entry name" value="LAR_N DOMAIN-CONTAINING PROTEIN"/>
    <property type="match status" value="1"/>
</dbReference>
<evidence type="ECO:0000259" key="1">
    <source>
        <dbReference type="Pfam" id="PF09861"/>
    </source>
</evidence>
<proteinExistence type="predicted"/>
<dbReference type="RefSeq" id="WP_089759531.1">
    <property type="nucleotide sequence ID" value="NZ_FNGO01000008.1"/>
</dbReference>